<comment type="caution">
    <text evidence="2">The sequence shown here is derived from an EMBL/GenBank/DDBJ whole genome shotgun (WGS) entry which is preliminary data.</text>
</comment>
<keyword evidence="1" id="KW-1133">Transmembrane helix</keyword>
<dbReference type="EMBL" id="MLIQ01000049">
    <property type="protein sequence ID" value="OHU46120.1"/>
    <property type="molecule type" value="Genomic_DNA"/>
</dbReference>
<evidence type="ECO:0000256" key="1">
    <source>
        <dbReference type="SAM" id="Phobius"/>
    </source>
</evidence>
<proteinExistence type="predicted"/>
<gene>
    <name evidence="2" type="ORF">BKG82_28495</name>
</gene>
<sequence>MRGDLVTPRPAGCRWPLLAAIVAVAMLCAAVGFALTHERVTVRPIAAAAAMPREQGEAVAQSTVRLWAQQIRDRQDANVRALTCAASGPGTDAGKRLAQVGAPGSPIEILGFGDFTEDTATSWSMMVFFFRPGGSDNGKVFHFAVEGDELLLCDITDPPALQLSEGGGR</sequence>
<keyword evidence="1" id="KW-0472">Membrane</keyword>
<dbReference type="AlphaFoldDB" id="A0A1S1LHB5"/>
<protein>
    <submittedName>
        <fullName evidence="2">Uncharacterized protein</fullName>
    </submittedName>
</protein>
<dbReference type="Proteomes" id="UP000180043">
    <property type="component" value="Unassembled WGS sequence"/>
</dbReference>
<keyword evidence="1" id="KW-0812">Transmembrane</keyword>
<feature type="transmembrane region" description="Helical" evidence="1">
    <location>
        <begin position="15"/>
        <end position="35"/>
    </location>
</feature>
<accession>A0A1S1LHB5</accession>
<evidence type="ECO:0000313" key="3">
    <source>
        <dbReference type="Proteomes" id="UP000180043"/>
    </source>
</evidence>
<reference evidence="2 3" key="1">
    <citation type="submission" date="2016-10" db="EMBL/GenBank/DDBJ databases">
        <title>Evaluation of Human, Veterinary and Environmental Mycobacterium chelonae Isolates by Core Genome Phylogenomic Analysis, Targeted Gene Comparison, and Anti-microbial Susceptibility Patterns: A Tale of Mistaken Identities.</title>
        <authorList>
            <person name="Fogelson S.B."/>
            <person name="Camus A.C."/>
            <person name="Lorenz W."/>
            <person name="Vasireddy R."/>
            <person name="Vasireddy S."/>
            <person name="Smith T."/>
            <person name="Brown-Elliott B.A."/>
            <person name="Wallace R.J.Jr."/>
            <person name="Hasan N.A."/>
            <person name="Reischl U."/>
            <person name="Sanchez S."/>
        </authorList>
    </citation>
    <scope>NUCLEOTIDE SEQUENCE [LARGE SCALE GENOMIC DNA]</scope>
    <source>
        <strain evidence="2 3">15515</strain>
    </source>
</reference>
<name>A0A1S1LHB5_MYCCH</name>
<organism evidence="2 3">
    <name type="scientific">Mycobacteroides chelonae</name>
    <name type="common">Mycobacterium chelonae</name>
    <dbReference type="NCBI Taxonomy" id="1774"/>
    <lineage>
        <taxon>Bacteria</taxon>
        <taxon>Bacillati</taxon>
        <taxon>Actinomycetota</taxon>
        <taxon>Actinomycetes</taxon>
        <taxon>Mycobacteriales</taxon>
        <taxon>Mycobacteriaceae</taxon>
        <taxon>Mycobacteroides</taxon>
    </lineage>
</organism>
<evidence type="ECO:0000313" key="2">
    <source>
        <dbReference type="EMBL" id="OHU46120.1"/>
    </source>
</evidence>